<dbReference type="EMBL" id="CAJOBG010125317">
    <property type="protein sequence ID" value="CAF4792196.1"/>
    <property type="molecule type" value="Genomic_DNA"/>
</dbReference>
<protein>
    <submittedName>
        <fullName evidence="1">Uncharacterized protein</fullName>
    </submittedName>
</protein>
<evidence type="ECO:0000313" key="3">
    <source>
        <dbReference type="Proteomes" id="UP000663866"/>
    </source>
</evidence>
<dbReference type="Proteomes" id="UP000663866">
    <property type="component" value="Unassembled WGS sequence"/>
</dbReference>
<reference evidence="1" key="1">
    <citation type="submission" date="2021-02" db="EMBL/GenBank/DDBJ databases">
        <authorList>
            <person name="Nowell W R."/>
        </authorList>
    </citation>
    <scope>NUCLEOTIDE SEQUENCE</scope>
</reference>
<dbReference type="EMBL" id="CAJOBG010126105">
    <property type="protein sequence ID" value="CAF4794067.1"/>
    <property type="molecule type" value="Genomic_DNA"/>
</dbReference>
<name>A0A821NPB8_9BILA</name>
<organism evidence="1 3">
    <name type="scientific">Rotaria magnacalcarata</name>
    <dbReference type="NCBI Taxonomy" id="392030"/>
    <lineage>
        <taxon>Eukaryota</taxon>
        <taxon>Metazoa</taxon>
        <taxon>Spiralia</taxon>
        <taxon>Gnathifera</taxon>
        <taxon>Rotifera</taxon>
        <taxon>Eurotatoria</taxon>
        <taxon>Bdelloidea</taxon>
        <taxon>Philodinida</taxon>
        <taxon>Philodinidae</taxon>
        <taxon>Rotaria</taxon>
    </lineage>
</organism>
<keyword evidence="3" id="KW-1185">Reference proteome</keyword>
<evidence type="ECO:0000313" key="2">
    <source>
        <dbReference type="EMBL" id="CAF4794067.1"/>
    </source>
</evidence>
<sequence length="54" mass="6258">QTSDEVLKMKLKFGNSTGRPVKQSDNVVAARREVHTEFWNKIDANDNPQEFDEH</sequence>
<dbReference type="AlphaFoldDB" id="A0A821NPB8"/>
<proteinExistence type="predicted"/>
<accession>A0A821NPB8</accession>
<comment type="caution">
    <text evidence="1">The sequence shown here is derived from an EMBL/GenBank/DDBJ whole genome shotgun (WGS) entry which is preliminary data.</text>
</comment>
<feature type="non-terminal residue" evidence="1">
    <location>
        <position position="1"/>
    </location>
</feature>
<feature type="non-terminal residue" evidence="1">
    <location>
        <position position="54"/>
    </location>
</feature>
<gene>
    <name evidence="1" type="ORF">OVN521_LOCUS51521</name>
    <name evidence="2" type="ORF">OVN521_LOCUS51569</name>
</gene>
<evidence type="ECO:0000313" key="1">
    <source>
        <dbReference type="EMBL" id="CAF4792196.1"/>
    </source>
</evidence>